<dbReference type="Pfam" id="PF02801">
    <property type="entry name" value="Ketoacyl-synt_C"/>
    <property type="match status" value="1"/>
</dbReference>
<gene>
    <name evidence="6" type="ORF">WKI68_29290</name>
</gene>
<keyword evidence="2 4" id="KW-0808">Transferase</keyword>
<evidence type="ECO:0000259" key="5">
    <source>
        <dbReference type="PROSITE" id="PS52004"/>
    </source>
</evidence>
<evidence type="ECO:0000256" key="3">
    <source>
        <dbReference type="ARBA" id="ARBA00023315"/>
    </source>
</evidence>
<keyword evidence="3 6" id="KW-0012">Acyltransferase</keyword>
<dbReference type="NCBIfam" id="NF005589">
    <property type="entry name" value="PRK07314.1"/>
    <property type="match status" value="1"/>
</dbReference>
<dbReference type="InterPro" id="IPR014031">
    <property type="entry name" value="Ketoacyl_synth_C"/>
</dbReference>
<sequence length="424" mass="44986">MSGRRVVITGIGVTAPGGIGVKNFWSLLSDGRTATRGITLFDPSPFRSRIAAEIDFDPSEHGLTPQEIRRTDRAAQFALVTAREAMADSGLDLQAVAPHRVGVAVGSAVGATMGLDEEYRVVSDGGRLDLVDHEYAVPHLYNYFVPSSFAAEVAWAVGAEGPSTVVSTGCTSGIDSVGYAAELIRDGSADVMITGATDAPISPISVACFDAIKATTPRNDDPEHASRPFDLTRNGFVLGEGAAIFVLEELESARRRGAHVYAEIAGYASRCNAFHMTGLRPDGREMAEAIRSALGEARINPEAVDYINAHGSGTKQNDRHETSAFKHSLGEHARRTPVSSIKSMVGHSLGAIGSIEIAASVLAMENNVVPPTANLHRPDPECDLDYVPLTARDWRTDTVLTVGSGFGGFQSAMILARPDRNTTA</sequence>
<reference evidence="6 7" key="1">
    <citation type="submission" date="2024-03" db="EMBL/GenBank/DDBJ databases">
        <title>Novel Streptomyces species of biotechnological and ecological value are a feature of Machair soil.</title>
        <authorList>
            <person name="Prole J.R."/>
            <person name="Goodfellow M."/>
            <person name="Allenby N."/>
            <person name="Ward A.C."/>
        </authorList>
    </citation>
    <scope>NUCLEOTIDE SEQUENCE [LARGE SCALE GENOMIC DNA]</scope>
    <source>
        <strain evidence="6 7">MS1.HAVA.3</strain>
    </source>
</reference>
<dbReference type="InterPro" id="IPR014030">
    <property type="entry name" value="Ketoacyl_synth_N"/>
</dbReference>
<dbReference type="InterPro" id="IPR016039">
    <property type="entry name" value="Thiolase-like"/>
</dbReference>
<feature type="domain" description="Ketosynthase family 3 (KS3)" evidence="5">
    <location>
        <begin position="3"/>
        <end position="417"/>
    </location>
</feature>
<comment type="similarity">
    <text evidence="1 4">Belongs to the thiolase-like superfamily. Beta-ketoacyl-ACP synthases family.</text>
</comment>
<evidence type="ECO:0000313" key="6">
    <source>
        <dbReference type="EMBL" id="MEJ8644315.1"/>
    </source>
</evidence>
<protein>
    <submittedName>
        <fullName evidence="6">Beta-ketoacyl-[acyl-carrier-protein] synthase family protein</fullName>
        <ecNumber evidence="6">2.3.1.-</ecNumber>
    </submittedName>
</protein>
<evidence type="ECO:0000313" key="7">
    <source>
        <dbReference type="Proteomes" id="UP001382904"/>
    </source>
</evidence>
<dbReference type="PROSITE" id="PS00606">
    <property type="entry name" value="KS3_1"/>
    <property type="match status" value="1"/>
</dbReference>
<evidence type="ECO:0000256" key="1">
    <source>
        <dbReference type="ARBA" id="ARBA00008467"/>
    </source>
</evidence>
<comment type="caution">
    <text evidence="6">The sequence shown here is derived from an EMBL/GenBank/DDBJ whole genome shotgun (WGS) entry which is preliminary data.</text>
</comment>
<evidence type="ECO:0000256" key="2">
    <source>
        <dbReference type="ARBA" id="ARBA00022679"/>
    </source>
</evidence>
<dbReference type="PROSITE" id="PS52004">
    <property type="entry name" value="KS3_2"/>
    <property type="match status" value="1"/>
</dbReference>
<dbReference type="PANTHER" id="PTHR11712:SF336">
    <property type="entry name" value="3-OXOACYL-[ACYL-CARRIER-PROTEIN] SYNTHASE, MITOCHONDRIAL"/>
    <property type="match status" value="1"/>
</dbReference>
<name>A0ABU8U9G0_9ACTN</name>
<proteinExistence type="inferred from homology"/>
<dbReference type="InterPro" id="IPR018201">
    <property type="entry name" value="Ketoacyl_synth_AS"/>
</dbReference>
<dbReference type="SUPFAM" id="SSF53901">
    <property type="entry name" value="Thiolase-like"/>
    <property type="match status" value="2"/>
</dbReference>
<dbReference type="Gene3D" id="3.40.47.10">
    <property type="match status" value="2"/>
</dbReference>
<dbReference type="CDD" id="cd00834">
    <property type="entry name" value="KAS_I_II"/>
    <property type="match status" value="1"/>
</dbReference>
<accession>A0ABU8U9G0</accession>
<keyword evidence="7" id="KW-1185">Reference proteome</keyword>
<dbReference type="EMBL" id="JBBKAM010000002">
    <property type="protein sequence ID" value="MEJ8644315.1"/>
    <property type="molecule type" value="Genomic_DNA"/>
</dbReference>
<dbReference type="EC" id="2.3.1.-" evidence="6"/>
<dbReference type="InterPro" id="IPR020841">
    <property type="entry name" value="PKS_Beta-ketoAc_synthase_dom"/>
</dbReference>
<dbReference type="Proteomes" id="UP001382904">
    <property type="component" value="Unassembled WGS sequence"/>
</dbReference>
<evidence type="ECO:0000256" key="4">
    <source>
        <dbReference type="RuleBase" id="RU003694"/>
    </source>
</evidence>
<organism evidence="6 7">
    <name type="scientific">Streptomyces caledonius</name>
    <dbReference type="NCBI Taxonomy" id="3134107"/>
    <lineage>
        <taxon>Bacteria</taxon>
        <taxon>Bacillati</taxon>
        <taxon>Actinomycetota</taxon>
        <taxon>Actinomycetes</taxon>
        <taxon>Kitasatosporales</taxon>
        <taxon>Streptomycetaceae</taxon>
        <taxon>Streptomyces</taxon>
    </lineage>
</organism>
<dbReference type="InterPro" id="IPR000794">
    <property type="entry name" value="Beta-ketoacyl_synthase"/>
</dbReference>
<dbReference type="GO" id="GO:0016746">
    <property type="term" value="F:acyltransferase activity"/>
    <property type="evidence" value="ECO:0007669"/>
    <property type="project" value="UniProtKB-KW"/>
</dbReference>
<dbReference type="PANTHER" id="PTHR11712">
    <property type="entry name" value="POLYKETIDE SYNTHASE-RELATED"/>
    <property type="match status" value="1"/>
</dbReference>
<dbReference type="SMART" id="SM00825">
    <property type="entry name" value="PKS_KS"/>
    <property type="match status" value="1"/>
</dbReference>
<dbReference type="Pfam" id="PF00109">
    <property type="entry name" value="ketoacyl-synt"/>
    <property type="match status" value="1"/>
</dbReference>